<gene>
    <name evidence="1" type="ORF">RYS15_12305</name>
</gene>
<dbReference type="RefSeq" id="WP_316974014.1">
    <property type="nucleotide sequence ID" value="NZ_JAWIIJ010000007.1"/>
</dbReference>
<dbReference type="EMBL" id="JAWIIJ010000007">
    <property type="protein sequence ID" value="MDV2079467.1"/>
    <property type="molecule type" value="Genomic_DNA"/>
</dbReference>
<sequence>MNMTKLTFNRKPMPIFAEYRPLYKVSQLLMVLMISSRGGKSSIVRLHLFNWALKNDKRQEALLSASKTGTLDIDVWGLDPSLNAAIQFAVAEMLVTRNSSGITLESKGKDFLSDVLKNELMLEDKNYLEKVGKKITESMILKVSESWG</sequence>
<proteinExistence type="predicted"/>
<evidence type="ECO:0000313" key="1">
    <source>
        <dbReference type="EMBL" id="MDV2079467.1"/>
    </source>
</evidence>
<reference evidence="1 2" key="1">
    <citation type="submission" date="2023-10" db="EMBL/GenBank/DDBJ databases">
        <title>Characteristics and mechanism of a salt-tolerant marine origin heterotrophic nitrifying- aerobic denitrifying bacteria Marinobacter xestospongiae HN1.</title>
        <authorList>
            <person name="Qi R."/>
        </authorList>
    </citation>
    <scope>NUCLEOTIDE SEQUENCE [LARGE SCALE GENOMIC DNA]</scope>
    <source>
        <strain evidence="1 2">HN1</strain>
    </source>
</reference>
<accession>A0ABU3VYV9</accession>
<evidence type="ECO:0000313" key="2">
    <source>
        <dbReference type="Proteomes" id="UP001269819"/>
    </source>
</evidence>
<protein>
    <submittedName>
        <fullName evidence="1">Uncharacterized protein</fullName>
    </submittedName>
</protein>
<comment type="caution">
    <text evidence="1">The sequence shown here is derived from an EMBL/GenBank/DDBJ whole genome shotgun (WGS) entry which is preliminary data.</text>
</comment>
<dbReference type="Proteomes" id="UP001269819">
    <property type="component" value="Unassembled WGS sequence"/>
</dbReference>
<name>A0ABU3VYV9_9GAMM</name>
<organism evidence="1 2">
    <name type="scientific">Marinobacter xestospongiae</name>
    <dbReference type="NCBI Taxonomy" id="994319"/>
    <lineage>
        <taxon>Bacteria</taxon>
        <taxon>Pseudomonadati</taxon>
        <taxon>Pseudomonadota</taxon>
        <taxon>Gammaproteobacteria</taxon>
        <taxon>Pseudomonadales</taxon>
        <taxon>Marinobacteraceae</taxon>
        <taxon>Marinobacter</taxon>
    </lineage>
</organism>
<keyword evidence="2" id="KW-1185">Reference proteome</keyword>